<dbReference type="GO" id="GO:0000828">
    <property type="term" value="F:inositol hexakisphosphate kinase activity"/>
    <property type="evidence" value="ECO:0007669"/>
    <property type="project" value="TreeGrafter"/>
</dbReference>
<dbReference type="GO" id="GO:0005737">
    <property type="term" value="C:cytoplasm"/>
    <property type="evidence" value="ECO:0007669"/>
    <property type="project" value="TreeGrafter"/>
</dbReference>
<sequence>MPEHSLVCSAVWSPWLVRPCGPNTVWKKMPEDESVCPRTVDHASSLRELLSSLDPPDSSAPSSPEDPQHTTPITVFFNSESPSTPTSSSSSTPSTPPLLPPQIYHIPTHLLPNECQVYRRVTSRIPPDPITKIIPKYVTETCYNSQMFLELEDLLTNFQNPNPSIMDIKLGSRTFRVRGEEQQASPDLYEKLIAVDPTACTDQEHESKAVTKLTYMLFREKQSSSNCQGFRVEGVKIGENGVYKPENQLNVNFKCLRSEPAISDVIRRFFKGNNALLQETITRLEYIRTILEQSEFFACHEVIGSSLLFIHDDKHAGVWMIDFAKTFYVEGAKLTHRNEWLMGNREDGVLTGVDNIVRVFQNSSYA</sequence>
<feature type="compositionally biased region" description="Low complexity" evidence="5">
    <location>
        <begin position="81"/>
        <end position="93"/>
    </location>
</feature>
<evidence type="ECO:0000256" key="1">
    <source>
        <dbReference type="ARBA" id="ARBA00007374"/>
    </source>
</evidence>
<dbReference type="PANTHER" id="PTHR12400:SF26">
    <property type="entry name" value="KINASE"/>
    <property type="match status" value="1"/>
</dbReference>
<evidence type="ECO:0000256" key="5">
    <source>
        <dbReference type="SAM" id="MobiDB-lite"/>
    </source>
</evidence>
<dbReference type="OrthoDB" id="338650at2759"/>
<dbReference type="InterPro" id="IPR005522">
    <property type="entry name" value="IPK"/>
</dbReference>
<evidence type="ECO:0000313" key="6">
    <source>
        <dbReference type="EMBL" id="ODM99325.1"/>
    </source>
</evidence>
<dbReference type="GO" id="GO:0046854">
    <property type="term" value="P:phosphatidylinositol phosphate biosynthetic process"/>
    <property type="evidence" value="ECO:0007669"/>
    <property type="project" value="TreeGrafter"/>
</dbReference>
<dbReference type="Proteomes" id="UP000094527">
    <property type="component" value="Unassembled WGS sequence"/>
</dbReference>
<evidence type="ECO:0000256" key="3">
    <source>
        <dbReference type="ARBA" id="ARBA00022777"/>
    </source>
</evidence>
<feature type="region of interest" description="Disordered" evidence="5">
    <location>
        <begin position="50"/>
        <end position="103"/>
    </location>
</feature>
<accession>A0A1D2N336</accession>
<keyword evidence="7" id="KW-1185">Reference proteome</keyword>
<evidence type="ECO:0000256" key="4">
    <source>
        <dbReference type="RuleBase" id="RU363090"/>
    </source>
</evidence>
<name>A0A1D2N336_ORCCI</name>
<dbReference type="STRING" id="48709.A0A1D2N336"/>
<comment type="similarity">
    <text evidence="1 4">Belongs to the inositol phosphokinase (IPK) family.</text>
</comment>
<dbReference type="GO" id="GO:0032958">
    <property type="term" value="P:inositol phosphate biosynthetic process"/>
    <property type="evidence" value="ECO:0007669"/>
    <property type="project" value="InterPro"/>
</dbReference>
<dbReference type="Pfam" id="PF03770">
    <property type="entry name" value="IPK"/>
    <property type="match status" value="1"/>
</dbReference>
<dbReference type="EC" id="2.7.-.-" evidence="4"/>
<proteinExistence type="inferred from homology"/>
<evidence type="ECO:0000313" key="7">
    <source>
        <dbReference type="Proteomes" id="UP000094527"/>
    </source>
</evidence>
<comment type="caution">
    <text evidence="6">The sequence shown here is derived from an EMBL/GenBank/DDBJ whole genome shotgun (WGS) entry which is preliminary data.</text>
</comment>
<protein>
    <recommendedName>
        <fullName evidence="4">Kinase</fullName>
        <ecNumber evidence="4">2.7.-.-</ecNumber>
    </recommendedName>
</protein>
<keyword evidence="2 4" id="KW-0808">Transferase</keyword>
<dbReference type="Gene3D" id="3.30.470.160">
    <property type="entry name" value="Inositol polyphosphate kinase"/>
    <property type="match status" value="1"/>
</dbReference>
<organism evidence="6 7">
    <name type="scientific">Orchesella cincta</name>
    <name type="common">Springtail</name>
    <name type="synonym">Podura cincta</name>
    <dbReference type="NCBI Taxonomy" id="48709"/>
    <lineage>
        <taxon>Eukaryota</taxon>
        <taxon>Metazoa</taxon>
        <taxon>Ecdysozoa</taxon>
        <taxon>Arthropoda</taxon>
        <taxon>Hexapoda</taxon>
        <taxon>Collembola</taxon>
        <taxon>Entomobryomorpha</taxon>
        <taxon>Entomobryoidea</taxon>
        <taxon>Orchesellidae</taxon>
        <taxon>Orchesellinae</taxon>
        <taxon>Orchesella</taxon>
    </lineage>
</organism>
<dbReference type="InterPro" id="IPR038286">
    <property type="entry name" value="IPK_sf"/>
</dbReference>
<gene>
    <name evidence="6" type="ORF">Ocin01_07338</name>
</gene>
<dbReference type="GO" id="GO:0005634">
    <property type="term" value="C:nucleus"/>
    <property type="evidence" value="ECO:0007669"/>
    <property type="project" value="TreeGrafter"/>
</dbReference>
<dbReference type="EMBL" id="LJIJ01000287">
    <property type="protein sequence ID" value="ODM99325.1"/>
    <property type="molecule type" value="Genomic_DNA"/>
</dbReference>
<dbReference type="PANTHER" id="PTHR12400">
    <property type="entry name" value="INOSITOL POLYPHOSPHATE KINASE"/>
    <property type="match status" value="1"/>
</dbReference>
<reference evidence="6 7" key="1">
    <citation type="journal article" date="2016" name="Genome Biol. Evol.">
        <title>Gene Family Evolution Reflects Adaptation to Soil Environmental Stressors in the Genome of the Collembolan Orchesella cincta.</title>
        <authorList>
            <person name="Faddeeva-Vakhrusheva A."/>
            <person name="Derks M.F."/>
            <person name="Anvar S.Y."/>
            <person name="Agamennone V."/>
            <person name="Suring W."/>
            <person name="Smit S."/>
            <person name="van Straalen N.M."/>
            <person name="Roelofs D."/>
        </authorList>
    </citation>
    <scope>NUCLEOTIDE SEQUENCE [LARGE SCALE GENOMIC DNA]</scope>
    <source>
        <tissue evidence="6">Mixed pool</tissue>
    </source>
</reference>
<evidence type="ECO:0000256" key="2">
    <source>
        <dbReference type="ARBA" id="ARBA00022679"/>
    </source>
</evidence>
<dbReference type="AlphaFoldDB" id="A0A1D2N336"/>
<feature type="compositionally biased region" description="Low complexity" evidence="5">
    <location>
        <begin position="50"/>
        <end position="65"/>
    </location>
</feature>
<feature type="compositionally biased region" description="Polar residues" evidence="5">
    <location>
        <begin position="69"/>
        <end position="80"/>
    </location>
</feature>
<keyword evidence="3 4" id="KW-0418">Kinase</keyword>
<dbReference type="SUPFAM" id="SSF56104">
    <property type="entry name" value="SAICAR synthase-like"/>
    <property type="match status" value="1"/>
</dbReference>